<dbReference type="PANTHER" id="PTHR33121:SF79">
    <property type="entry name" value="CYCLIC DI-GMP PHOSPHODIESTERASE PDED-RELATED"/>
    <property type="match status" value="1"/>
</dbReference>
<feature type="domain" description="GGDEF" evidence="1">
    <location>
        <begin position="167"/>
        <end position="302"/>
    </location>
</feature>
<gene>
    <name evidence="2" type="primary">dosC</name>
    <name evidence="2" type="ORF">Cva_00774</name>
</gene>
<dbReference type="Gene3D" id="3.30.70.270">
    <property type="match status" value="1"/>
</dbReference>
<keyword evidence="3" id="KW-1185">Reference proteome</keyword>
<reference evidence="2 3" key="1">
    <citation type="submission" date="2015-03" db="EMBL/GenBank/DDBJ databases">
        <title>Caedibacter varicaedens, whole genome shotgun sequence.</title>
        <authorList>
            <person name="Suzuki H."/>
            <person name="Dapper A.L."/>
            <person name="Gibson A.K."/>
            <person name="Jackson C."/>
            <person name="Lee H."/>
            <person name="Pejaver V.R."/>
            <person name="Doak T."/>
            <person name="Lynch M."/>
        </authorList>
    </citation>
    <scope>NUCLEOTIDE SEQUENCE [LARGE SCALE GENOMIC DNA]</scope>
</reference>
<dbReference type="NCBIfam" id="TIGR00254">
    <property type="entry name" value="GGDEF"/>
    <property type="match status" value="1"/>
</dbReference>
<dbReference type="InterPro" id="IPR043128">
    <property type="entry name" value="Rev_trsase/Diguanyl_cyclase"/>
</dbReference>
<dbReference type="Proteomes" id="UP000036771">
    <property type="component" value="Unassembled WGS sequence"/>
</dbReference>
<accession>A0A0K8MC84</accession>
<protein>
    <submittedName>
        <fullName evidence="2">Diguanylate cyclase DosC</fullName>
    </submittedName>
</protein>
<evidence type="ECO:0000259" key="1">
    <source>
        <dbReference type="PROSITE" id="PS50887"/>
    </source>
</evidence>
<dbReference type="PROSITE" id="PS50887">
    <property type="entry name" value="GGDEF"/>
    <property type="match status" value="1"/>
</dbReference>
<dbReference type="InterPro" id="IPR029787">
    <property type="entry name" value="Nucleotide_cyclase"/>
</dbReference>
<dbReference type="AlphaFoldDB" id="A0A0K8MC84"/>
<dbReference type="EMBL" id="BBVC01000025">
    <property type="protein sequence ID" value="GAO98126.1"/>
    <property type="molecule type" value="Genomic_DNA"/>
</dbReference>
<dbReference type="SUPFAM" id="SSF55073">
    <property type="entry name" value="Nucleotide cyclase"/>
    <property type="match status" value="1"/>
</dbReference>
<proteinExistence type="predicted"/>
<evidence type="ECO:0000313" key="3">
    <source>
        <dbReference type="Proteomes" id="UP000036771"/>
    </source>
</evidence>
<dbReference type="STRING" id="1629334.Cva_00774"/>
<sequence length="328" mass="36573">MEANLEANNAKKLEAIDLIKLYGLIEYQWDLKTDVIDWRGPINKLLSPETPLTLGSSFNNALDAENFWLRLYTLTQASPKNSKFNIRYNLSLPNYSRCPVEEKGEILYDEQNQPIGIQGGLKFLDEDPNSTLPQNLSGYDPLTGFSEKDVLLETLASHLEQSEQSGVPSAYIAATIDRLTLFACTYGLKASELLIKEAAEAIRGAIRFNDFMGRTSGCCFGIILKDCDRWGIIRASDRLISAVQKMKLVINDDLNVGATISLGGLVFPGETLEAQRVMQRAERYLFEAQNVKGSNVAGMPYGAKTMPELNRPVEDIHGKRRTRDIKSV</sequence>
<comment type="caution">
    <text evidence="2">The sequence shown here is derived from an EMBL/GenBank/DDBJ whole genome shotgun (WGS) entry which is preliminary data.</text>
</comment>
<dbReference type="PANTHER" id="PTHR33121">
    <property type="entry name" value="CYCLIC DI-GMP PHOSPHODIESTERASE PDEF"/>
    <property type="match status" value="1"/>
</dbReference>
<name>A0A0K8MC84_9PROT</name>
<dbReference type="InterPro" id="IPR000160">
    <property type="entry name" value="GGDEF_dom"/>
</dbReference>
<dbReference type="SMART" id="SM00267">
    <property type="entry name" value="GGDEF"/>
    <property type="match status" value="1"/>
</dbReference>
<organism evidence="2 3">
    <name type="scientific">Caedimonas varicaedens</name>
    <dbReference type="NCBI Taxonomy" id="1629334"/>
    <lineage>
        <taxon>Bacteria</taxon>
        <taxon>Pseudomonadati</taxon>
        <taxon>Pseudomonadota</taxon>
        <taxon>Alphaproteobacteria</taxon>
        <taxon>Holosporales</taxon>
        <taxon>Caedimonadaceae</taxon>
        <taxon>Caedimonas</taxon>
    </lineage>
</organism>
<dbReference type="GO" id="GO:0071111">
    <property type="term" value="F:cyclic-guanylate-specific phosphodiesterase activity"/>
    <property type="evidence" value="ECO:0007669"/>
    <property type="project" value="InterPro"/>
</dbReference>
<dbReference type="Pfam" id="PF00990">
    <property type="entry name" value="GGDEF"/>
    <property type="match status" value="1"/>
</dbReference>
<evidence type="ECO:0000313" key="2">
    <source>
        <dbReference type="EMBL" id="GAO98126.1"/>
    </source>
</evidence>
<dbReference type="OrthoDB" id="7251575at2"/>
<dbReference type="InterPro" id="IPR050706">
    <property type="entry name" value="Cyclic-di-GMP_PDE-like"/>
</dbReference>